<dbReference type="Gene3D" id="3.50.50.60">
    <property type="entry name" value="FAD/NAD(P)-binding domain"/>
    <property type="match status" value="1"/>
</dbReference>
<dbReference type="InterPro" id="IPR012132">
    <property type="entry name" value="GMC_OxRdtase"/>
</dbReference>
<comment type="subunit">
    <text evidence="4">Monomer.</text>
</comment>
<evidence type="ECO:0000259" key="17">
    <source>
        <dbReference type="PROSITE" id="PS00624"/>
    </source>
</evidence>
<dbReference type="SUPFAM" id="SSF51905">
    <property type="entry name" value="FAD/NAD(P)-binding domain"/>
    <property type="match status" value="1"/>
</dbReference>
<evidence type="ECO:0000256" key="1">
    <source>
        <dbReference type="ARBA" id="ARBA00001974"/>
    </source>
</evidence>
<evidence type="ECO:0000313" key="19">
    <source>
        <dbReference type="Proteomes" id="UP001148786"/>
    </source>
</evidence>
<evidence type="ECO:0000256" key="12">
    <source>
        <dbReference type="ARBA" id="ARBA00034029"/>
    </source>
</evidence>
<evidence type="ECO:0000256" key="9">
    <source>
        <dbReference type="ARBA" id="ARBA00024699"/>
    </source>
</evidence>
<comment type="catalytic activity">
    <reaction evidence="10">
        <text>pyranose + acceptor = pyranos-2-ulose + reduced acceptor.</text>
        <dbReference type="EC" id="1.1.99.29"/>
    </reaction>
</comment>
<name>A0A9W8N1D6_9AGAR</name>
<evidence type="ECO:0000256" key="7">
    <source>
        <dbReference type="ARBA" id="ARBA00022630"/>
    </source>
</evidence>
<evidence type="ECO:0000256" key="11">
    <source>
        <dbReference type="ARBA" id="ARBA00034010"/>
    </source>
</evidence>
<reference evidence="18" key="1">
    <citation type="submission" date="2022-07" db="EMBL/GenBank/DDBJ databases">
        <title>Genome Sequence of Agrocybe chaxingu.</title>
        <authorList>
            <person name="Buettner E."/>
        </authorList>
    </citation>
    <scope>NUCLEOTIDE SEQUENCE</scope>
    <source>
        <strain evidence="18">MP-N11</strain>
    </source>
</reference>
<feature type="binding site" evidence="15">
    <location>
        <position position="115"/>
    </location>
    <ligand>
        <name>FAD</name>
        <dbReference type="ChEBI" id="CHEBI:57692"/>
    </ligand>
</feature>
<comment type="cofactor">
    <cofactor evidence="1 15">
        <name>FAD</name>
        <dbReference type="ChEBI" id="CHEBI:57692"/>
    </cofactor>
</comment>
<evidence type="ECO:0000256" key="2">
    <source>
        <dbReference type="ARBA" id="ARBA00004613"/>
    </source>
</evidence>
<evidence type="ECO:0000256" key="6">
    <source>
        <dbReference type="ARBA" id="ARBA00022525"/>
    </source>
</evidence>
<evidence type="ECO:0000256" key="4">
    <source>
        <dbReference type="ARBA" id="ARBA00011245"/>
    </source>
</evidence>
<dbReference type="EMBL" id="JANKHO010000034">
    <property type="protein sequence ID" value="KAJ3517011.1"/>
    <property type="molecule type" value="Genomic_DNA"/>
</dbReference>
<evidence type="ECO:0000256" key="3">
    <source>
        <dbReference type="ARBA" id="ARBA00010790"/>
    </source>
</evidence>
<dbReference type="InterPro" id="IPR007867">
    <property type="entry name" value="GMC_OxRtase_C"/>
</dbReference>
<feature type="binding site" evidence="15">
    <location>
        <position position="264"/>
    </location>
    <ligand>
        <name>FAD</name>
        <dbReference type="ChEBI" id="CHEBI:57692"/>
    </ligand>
</feature>
<sequence>MKSRWGFVIIAFVALAQFAAGELILSAKSLKTLEYDFVVVGGGTAGNVVANRLTENPKISVLVLEAGGSHEGVLNISIPFFCPLLSPLTPYDWNFTTTPQPGLGGRSVAYKRGHVLGGSSSINFMIYSRGTSDDYDRYAELTGDQGWSWNALQRYFRKNERWTPPADGHNTTGEFDPSHHGFNGVNLVSLPGHRLPITDRVLQTTRDLPDEFPYNVDYNSGNNIGMGFTQATIGNGQRSSSAVSYLAPRYIRRPNLHVLLHAQVARVISSKNTGGKPTFRTVEFTDGVGGPTIRVTARREVVLSAGSVGTPHILLNSGIGDKDELASVGVASTLHLPSVGRNLSDHPLVPERWTVNSTDTFEKYHRNATYAEEQNNLWTTIKQGLLVLTTSNFIAWLRLKPDAPIFQQHLDPAPGPNTGHYEFLIANGITLPPFPESDNFLAVSNVVLTPTSRGSITINSTNPFDAPLINPNLLGTDFDRYTMREAIRSARRFMDGPAWSDYILSRSNPATTDEELDAYISRLGSTIFHPVGTASMSPRGADWGVVDPDLRVKGAIGLRIVDASVIRLILKPLRTYSVNEELI</sequence>
<evidence type="ECO:0000256" key="5">
    <source>
        <dbReference type="ARBA" id="ARBA00013177"/>
    </source>
</evidence>
<dbReference type="PANTHER" id="PTHR11552">
    <property type="entry name" value="GLUCOSE-METHANOL-CHOLINE GMC OXIDOREDUCTASE"/>
    <property type="match status" value="1"/>
</dbReference>
<feature type="signal peptide" evidence="16">
    <location>
        <begin position="1"/>
        <end position="21"/>
    </location>
</feature>
<accession>A0A9W8N1D6</accession>
<comment type="catalytic activity">
    <reaction evidence="11">
        <text>pyranose + acceptor = pyranos-2,3-diulose + reduced acceptor.</text>
        <dbReference type="EC" id="1.1.99.29"/>
    </reaction>
</comment>
<dbReference type="Gene3D" id="3.30.560.10">
    <property type="entry name" value="Glucose Oxidase, domain 3"/>
    <property type="match status" value="1"/>
</dbReference>
<evidence type="ECO:0000256" key="8">
    <source>
        <dbReference type="ARBA" id="ARBA00022827"/>
    </source>
</evidence>
<keyword evidence="16" id="KW-0732">Signal</keyword>
<keyword evidence="8 15" id="KW-0274">FAD</keyword>
<evidence type="ECO:0000256" key="15">
    <source>
        <dbReference type="PIRSR" id="PIRSR000137-2"/>
    </source>
</evidence>
<comment type="similarity">
    <text evidence="3">Belongs to the GMC oxidoreductase family.</text>
</comment>
<evidence type="ECO:0000256" key="13">
    <source>
        <dbReference type="ARBA" id="ARBA00034050"/>
    </source>
</evidence>
<keyword evidence="7" id="KW-0285">Flavoprotein</keyword>
<comment type="catalytic activity">
    <reaction evidence="13">
        <text>a pyranoside + acceptor = a pyranosid-3-ulose + reduced acceptor.</text>
        <dbReference type="EC" id="1.1.99.29"/>
    </reaction>
</comment>
<dbReference type="EC" id="1.1.99.29" evidence="5"/>
<dbReference type="GO" id="GO:0050660">
    <property type="term" value="F:flavin adenine dinucleotide binding"/>
    <property type="evidence" value="ECO:0007669"/>
    <property type="project" value="InterPro"/>
</dbReference>
<dbReference type="Pfam" id="PF05199">
    <property type="entry name" value="GMC_oxred_C"/>
    <property type="match status" value="1"/>
</dbReference>
<organism evidence="18 19">
    <name type="scientific">Agrocybe chaxingu</name>
    <dbReference type="NCBI Taxonomy" id="84603"/>
    <lineage>
        <taxon>Eukaryota</taxon>
        <taxon>Fungi</taxon>
        <taxon>Dikarya</taxon>
        <taxon>Basidiomycota</taxon>
        <taxon>Agaricomycotina</taxon>
        <taxon>Agaricomycetes</taxon>
        <taxon>Agaricomycetidae</taxon>
        <taxon>Agaricales</taxon>
        <taxon>Agaricineae</taxon>
        <taxon>Strophariaceae</taxon>
        <taxon>Agrocybe</taxon>
    </lineage>
</organism>
<comment type="catalytic activity">
    <reaction evidence="12">
        <text>pyranose + acceptor = pyranos-3-ulose + reduced acceptor.</text>
        <dbReference type="EC" id="1.1.99.29"/>
    </reaction>
</comment>
<dbReference type="GO" id="GO:0005576">
    <property type="term" value="C:extracellular region"/>
    <property type="evidence" value="ECO:0007669"/>
    <property type="project" value="UniProtKB-SubCell"/>
</dbReference>
<keyword evidence="19" id="KW-1185">Reference proteome</keyword>
<dbReference type="OrthoDB" id="269227at2759"/>
<dbReference type="Pfam" id="PF00732">
    <property type="entry name" value="GMC_oxred_N"/>
    <property type="match status" value="1"/>
</dbReference>
<evidence type="ECO:0000256" key="14">
    <source>
        <dbReference type="ARBA" id="ARBA00034059"/>
    </source>
</evidence>
<gene>
    <name evidence="18" type="ORF">NLJ89_g768</name>
</gene>
<dbReference type="InterPro" id="IPR036188">
    <property type="entry name" value="FAD/NAD-bd_sf"/>
</dbReference>
<evidence type="ECO:0000256" key="10">
    <source>
        <dbReference type="ARBA" id="ARBA00033986"/>
    </source>
</evidence>
<dbReference type="PIRSF" id="PIRSF000137">
    <property type="entry name" value="Alcohol_oxidase"/>
    <property type="match status" value="1"/>
</dbReference>
<dbReference type="PANTHER" id="PTHR11552:SF147">
    <property type="entry name" value="CHOLINE DEHYDROGENASE, MITOCHONDRIAL"/>
    <property type="match status" value="1"/>
</dbReference>
<dbReference type="PROSITE" id="PS00624">
    <property type="entry name" value="GMC_OXRED_2"/>
    <property type="match status" value="1"/>
</dbReference>
<feature type="domain" description="Glucose-methanol-choline oxidoreductase N-terminal" evidence="17">
    <location>
        <begin position="306"/>
        <end position="320"/>
    </location>
</feature>
<feature type="chain" id="PRO_5040745054" description="pyranose dehydrogenase (acceptor)" evidence="16">
    <location>
        <begin position="22"/>
        <end position="583"/>
    </location>
</feature>
<dbReference type="Proteomes" id="UP001148786">
    <property type="component" value="Unassembled WGS sequence"/>
</dbReference>
<protein>
    <recommendedName>
        <fullName evidence="5">pyranose dehydrogenase (acceptor)</fullName>
        <ecNumber evidence="5">1.1.99.29</ecNumber>
    </recommendedName>
</protein>
<proteinExistence type="inferred from homology"/>
<comment type="function">
    <text evidence="9">Catalyzes the single-oxidation or sequential double oxidation reaction of carbohydrates primarily at carbon-2 and/or carbon-3 with the concomitant reduction of the flavin. The enzyme exhibits a broad sugar substrate specificity, oxidizing different aldopyranoses to the corresponding C-1, C-2, C-3 or C-1,2, C-2,3 and C-3,4 (di)dehydro sugars with substrate-specific regioselectivity. Accepts only a narrow range of electron acceptors such as substituted benzoquinones and complexed metal ions and reacts extremely slowly with O(2) as acceptor. May play a role in the natural recycling of plant matter by oxidizing all major monosaccharides in lignocellulose and by reducing quinone compounds or reactive radical species generated during lignin depolymerization.</text>
</comment>
<dbReference type="GO" id="GO:0033718">
    <property type="term" value="F:pyranose dehydrogenase (acceptor) activity"/>
    <property type="evidence" value="ECO:0007669"/>
    <property type="project" value="UniProtKB-EC"/>
</dbReference>
<comment type="subcellular location">
    <subcellularLocation>
        <location evidence="2">Secreted</location>
    </subcellularLocation>
</comment>
<dbReference type="InterPro" id="IPR000172">
    <property type="entry name" value="GMC_OxRdtase_N"/>
</dbReference>
<evidence type="ECO:0000256" key="16">
    <source>
        <dbReference type="SAM" id="SignalP"/>
    </source>
</evidence>
<dbReference type="SUPFAM" id="SSF54373">
    <property type="entry name" value="FAD-linked reductases, C-terminal domain"/>
    <property type="match status" value="1"/>
</dbReference>
<comment type="catalytic activity">
    <reaction evidence="14">
        <text>a pyranoside + acceptor = a pyranosid-3,4-diulose + reduced acceptor.</text>
        <dbReference type="EC" id="1.1.99.29"/>
    </reaction>
</comment>
<keyword evidence="6" id="KW-0964">Secreted</keyword>
<comment type="caution">
    <text evidence="18">The sequence shown here is derived from an EMBL/GenBank/DDBJ whole genome shotgun (WGS) entry which is preliminary data.</text>
</comment>
<dbReference type="AlphaFoldDB" id="A0A9W8N1D6"/>
<evidence type="ECO:0000313" key="18">
    <source>
        <dbReference type="EMBL" id="KAJ3517011.1"/>
    </source>
</evidence>